<reference evidence="2" key="1">
    <citation type="journal article" date="2019" name="Int. J. Syst. Evol. Microbiol.">
        <title>The Global Catalogue of Microorganisms (GCM) 10K type strain sequencing project: providing services to taxonomists for standard genome sequencing and annotation.</title>
        <authorList>
            <consortium name="The Broad Institute Genomics Platform"/>
            <consortium name="The Broad Institute Genome Sequencing Center for Infectious Disease"/>
            <person name="Wu L."/>
            <person name="Ma J."/>
        </authorList>
    </citation>
    <scope>NUCLEOTIDE SEQUENCE [LARGE SCALE GENOMIC DNA]</scope>
    <source>
        <strain evidence="2">KCTC 22228</strain>
    </source>
</reference>
<evidence type="ECO:0000313" key="2">
    <source>
        <dbReference type="Proteomes" id="UP000653056"/>
    </source>
</evidence>
<comment type="caution">
    <text evidence="1">The sequence shown here is derived from an EMBL/GenBank/DDBJ whole genome shotgun (WGS) entry which is preliminary data.</text>
</comment>
<protein>
    <submittedName>
        <fullName evidence="1">Uncharacterized protein</fullName>
    </submittedName>
</protein>
<organism evidence="1 2">
    <name type="scientific">Litchfieldella qijiaojingensis</name>
    <dbReference type="NCBI Taxonomy" id="980347"/>
    <lineage>
        <taxon>Bacteria</taxon>
        <taxon>Pseudomonadati</taxon>
        <taxon>Pseudomonadota</taxon>
        <taxon>Gammaproteobacteria</taxon>
        <taxon>Oceanospirillales</taxon>
        <taxon>Halomonadaceae</taxon>
        <taxon>Litchfieldella</taxon>
    </lineage>
</organism>
<dbReference type="EMBL" id="BMXS01000017">
    <property type="protein sequence ID" value="GGY00955.1"/>
    <property type="molecule type" value="Genomic_DNA"/>
</dbReference>
<name>A0ABQ2Z493_9GAMM</name>
<sequence>MFDANGTDSVARELLTTSFESLEEEVSSSTGMEVIAELLSLALPSKALKIFCVPSTVTMVATGKSNNLCVRGSE</sequence>
<proteinExistence type="predicted"/>
<dbReference type="Proteomes" id="UP000653056">
    <property type="component" value="Unassembled WGS sequence"/>
</dbReference>
<dbReference type="RefSeq" id="WP_229803635.1">
    <property type="nucleotide sequence ID" value="NZ_BMXS01000017.1"/>
</dbReference>
<keyword evidence="2" id="KW-1185">Reference proteome</keyword>
<gene>
    <name evidence="1" type="ORF">GCM10007160_30990</name>
</gene>
<accession>A0ABQ2Z493</accession>
<evidence type="ECO:0000313" key="1">
    <source>
        <dbReference type="EMBL" id="GGY00955.1"/>
    </source>
</evidence>